<comment type="caution">
    <text evidence="1">The sequence shown here is derived from an EMBL/GenBank/DDBJ whole genome shotgun (WGS) entry which is preliminary data.</text>
</comment>
<evidence type="ECO:0000313" key="2">
    <source>
        <dbReference type="Proteomes" id="UP000663828"/>
    </source>
</evidence>
<organism evidence="1 2">
    <name type="scientific">Adineta ricciae</name>
    <name type="common">Rotifer</name>
    <dbReference type="NCBI Taxonomy" id="249248"/>
    <lineage>
        <taxon>Eukaryota</taxon>
        <taxon>Metazoa</taxon>
        <taxon>Spiralia</taxon>
        <taxon>Gnathifera</taxon>
        <taxon>Rotifera</taxon>
        <taxon>Eurotatoria</taxon>
        <taxon>Bdelloidea</taxon>
        <taxon>Adinetida</taxon>
        <taxon>Adinetidae</taxon>
        <taxon>Adineta</taxon>
    </lineage>
</organism>
<dbReference type="EMBL" id="CAJNOR010015567">
    <property type="protein sequence ID" value="CAF1682611.1"/>
    <property type="molecule type" value="Genomic_DNA"/>
</dbReference>
<dbReference type="AlphaFoldDB" id="A0A816H127"/>
<gene>
    <name evidence="1" type="ORF">XAT740_LOCUS60963</name>
</gene>
<keyword evidence="2" id="KW-1185">Reference proteome</keyword>
<dbReference type="Proteomes" id="UP000663828">
    <property type="component" value="Unassembled WGS sequence"/>
</dbReference>
<name>A0A816H127_ADIRI</name>
<evidence type="ECO:0000313" key="1">
    <source>
        <dbReference type="EMBL" id="CAF1682611.1"/>
    </source>
</evidence>
<proteinExistence type="predicted"/>
<feature type="non-terminal residue" evidence="1">
    <location>
        <position position="28"/>
    </location>
</feature>
<accession>A0A816H127</accession>
<sequence length="28" mass="3218">MNPEEQRTSCPGFLDEYGVWNNGFECPP</sequence>
<reference evidence="1" key="1">
    <citation type="submission" date="2021-02" db="EMBL/GenBank/DDBJ databases">
        <authorList>
            <person name="Nowell W R."/>
        </authorList>
    </citation>
    <scope>NUCLEOTIDE SEQUENCE</scope>
</reference>
<protein>
    <submittedName>
        <fullName evidence="1">Uncharacterized protein</fullName>
    </submittedName>
</protein>